<evidence type="ECO:0000313" key="2">
    <source>
        <dbReference type="Proteomes" id="UP001157502"/>
    </source>
</evidence>
<evidence type="ECO:0000313" key="1">
    <source>
        <dbReference type="EMBL" id="KAJ8016843.1"/>
    </source>
</evidence>
<comment type="caution">
    <text evidence="1">The sequence shown here is derived from an EMBL/GenBank/DDBJ whole genome shotgun (WGS) entry which is preliminary data.</text>
</comment>
<protein>
    <submittedName>
        <fullName evidence="1">Uncharacterized protein</fullName>
    </submittedName>
</protein>
<keyword evidence="2" id="KW-1185">Reference proteome</keyword>
<dbReference type="Proteomes" id="UP001157502">
    <property type="component" value="Chromosome 1"/>
</dbReference>
<reference evidence="1" key="1">
    <citation type="submission" date="2021-05" db="EMBL/GenBank/DDBJ databases">
        <authorList>
            <person name="Pan Q."/>
            <person name="Jouanno E."/>
            <person name="Zahm M."/>
            <person name="Klopp C."/>
            <person name="Cabau C."/>
            <person name="Louis A."/>
            <person name="Berthelot C."/>
            <person name="Parey E."/>
            <person name="Roest Crollius H."/>
            <person name="Montfort J."/>
            <person name="Robinson-Rechavi M."/>
            <person name="Bouchez O."/>
            <person name="Lampietro C."/>
            <person name="Lopez Roques C."/>
            <person name="Donnadieu C."/>
            <person name="Postlethwait J."/>
            <person name="Bobe J."/>
            <person name="Dillon D."/>
            <person name="Chandos A."/>
            <person name="von Hippel F."/>
            <person name="Guiguen Y."/>
        </authorList>
    </citation>
    <scope>NUCLEOTIDE SEQUENCE</scope>
    <source>
        <strain evidence="1">YG-Jan2019</strain>
    </source>
</reference>
<organism evidence="1 2">
    <name type="scientific">Dallia pectoralis</name>
    <name type="common">Alaska blackfish</name>
    <dbReference type="NCBI Taxonomy" id="75939"/>
    <lineage>
        <taxon>Eukaryota</taxon>
        <taxon>Metazoa</taxon>
        <taxon>Chordata</taxon>
        <taxon>Craniata</taxon>
        <taxon>Vertebrata</taxon>
        <taxon>Euteleostomi</taxon>
        <taxon>Actinopterygii</taxon>
        <taxon>Neopterygii</taxon>
        <taxon>Teleostei</taxon>
        <taxon>Protacanthopterygii</taxon>
        <taxon>Esociformes</taxon>
        <taxon>Umbridae</taxon>
        <taxon>Dallia</taxon>
    </lineage>
</organism>
<accession>A0ACC2HLG4</accession>
<dbReference type="EMBL" id="CM055728">
    <property type="protein sequence ID" value="KAJ8016843.1"/>
    <property type="molecule type" value="Genomic_DNA"/>
</dbReference>
<gene>
    <name evidence="1" type="ORF">DPEC_G00011560</name>
</gene>
<proteinExistence type="predicted"/>
<name>A0ACC2HLG4_DALPE</name>
<sequence length="205" mass="23468">MFGGYRCFNLFQVYAMASLALCECQVTMDVECNQNVSMKCVAITDNKHRSITWYKLHNRTGIIKRSDNKNPERYDYHRPAWFGDNDSLVLARVRPEDAGVYECLIRANIGQTNRKSEVILNVTLVCEAQTTMTATVEKFQNVTQRNPRYHTDVLDLVSMCHTDVSTIWTSCGFLIMGLVKIALSIISIKVVGKIKKSYSQRNQPW</sequence>